<protein>
    <submittedName>
        <fullName evidence="2">Uncharacterized protein</fullName>
    </submittedName>
</protein>
<evidence type="ECO:0000256" key="1">
    <source>
        <dbReference type="SAM" id="MobiDB-lite"/>
    </source>
</evidence>
<organism evidence="2 3">
    <name type="scientific">Streptomyces iakyrus</name>
    <dbReference type="NCBI Taxonomy" id="68219"/>
    <lineage>
        <taxon>Bacteria</taxon>
        <taxon>Bacillati</taxon>
        <taxon>Actinomycetota</taxon>
        <taxon>Actinomycetes</taxon>
        <taxon>Kitasatosporales</taxon>
        <taxon>Streptomycetaceae</taxon>
        <taxon>Streptomyces</taxon>
    </lineage>
</organism>
<name>A0ABW8FL51_9ACTN</name>
<feature type="compositionally biased region" description="Pro residues" evidence="1">
    <location>
        <begin position="1"/>
        <end position="10"/>
    </location>
</feature>
<evidence type="ECO:0000313" key="3">
    <source>
        <dbReference type="Proteomes" id="UP001617511"/>
    </source>
</evidence>
<dbReference type="RefSeq" id="WP_359637167.1">
    <property type="nucleotide sequence ID" value="NZ_JBEYEN010000011.1"/>
</dbReference>
<keyword evidence="3" id="KW-1185">Reference proteome</keyword>
<proteinExistence type="predicted"/>
<gene>
    <name evidence="2" type="ORF">ACIP2Z_27990</name>
</gene>
<dbReference type="Proteomes" id="UP001617511">
    <property type="component" value="Unassembled WGS sequence"/>
</dbReference>
<reference evidence="2 3" key="1">
    <citation type="submission" date="2024-10" db="EMBL/GenBank/DDBJ databases">
        <title>The Natural Products Discovery Center: Release of the First 8490 Sequenced Strains for Exploring Actinobacteria Biosynthetic Diversity.</title>
        <authorList>
            <person name="Kalkreuter E."/>
            <person name="Kautsar S.A."/>
            <person name="Yang D."/>
            <person name="Bader C.D."/>
            <person name="Teijaro C.N."/>
            <person name="Fluegel L."/>
            <person name="Davis C.M."/>
            <person name="Simpson J.R."/>
            <person name="Lauterbach L."/>
            <person name="Steele A.D."/>
            <person name="Gui C."/>
            <person name="Meng S."/>
            <person name="Li G."/>
            <person name="Viehrig K."/>
            <person name="Ye F."/>
            <person name="Su P."/>
            <person name="Kiefer A.F."/>
            <person name="Nichols A."/>
            <person name="Cepeda A.J."/>
            <person name="Yan W."/>
            <person name="Fan B."/>
            <person name="Jiang Y."/>
            <person name="Adhikari A."/>
            <person name="Zheng C.-J."/>
            <person name="Schuster L."/>
            <person name="Cowan T.M."/>
            <person name="Smanski M.J."/>
            <person name="Chevrette M.G."/>
            <person name="De Carvalho L.P.S."/>
            <person name="Shen B."/>
        </authorList>
    </citation>
    <scope>NUCLEOTIDE SEQUENCE [LARGE SCALE GENOMIC DNA]</scope>
    <source>
        <strain evidence="2 3">NPDC089932</strain>
    </source>
</reference>
<comment type="caution">
    <text evidence="2">The sequence shown here is derived from an EMBL/GenBank/DDBJ whole genome shotgun (WGS) entry which is preliminary data.</text>
</comment>
<evidence type="ECO:0000313" key="2">
    <source>
        <dbReference type="EMBL" id="MFJ4082789.1"/>
    </source>
</evidence>
<sequence>MYTPAPPSWHPEPSSVPAGAPGARVGPVGAGVGVGVGLGPVAGLLLRGAAGLGVRLLTGKVGEGVAVVGPGRAELPGVLGALGADCATGAVGRVDPTTKWIVRMTAVTLAAVQASHMIR</sequence>
<accession>A0ABW8FL51</accession>
<dbReference type="EMBL" id="JBIVGG010000013">
    <property type="protein sequence ID" value="MFJ4082789.1"/>
    <property type="molecule type" value="Genomic_DNA"/>
</dbReference>
<feature type="region of interest" description="Disordered" evidence="1">
    <location>
        <begin position="1"/>
        <end position="22"/>
    </location>
</feature>